<feature type="transmembrane region" description="Helical" evidence="8">
    <location>
        <begin position="111"/>
        <end position="131"/>
    </location>
</feature>
<feature type="transmembrane region" description="Helical" evidence="8">
    <location>
        <begin position="168"/>
        <end position="186"/>
    </location>
</feature>
<feature type="binding site" evidence="7">
    <location>
        <position position="199"/>
    </location>
    <ligand>
        <name>Zn(2+)</name>
        <dbReference type="ChEBI" id="CHEBI:29105"/>
    </ligand>
</feature>
<comment type="subcellular location">
    <subcellularLocation>
        <location evidence="1">Cell membrane</location>
        <topology evidence="1">Multi-pass membrane protein</topology>
    </subcellularLocation>
</comment>
<dbReference type="NCBIfam" id="TIGR01065">
    <property type="entry name" value="hlyIII"/>
    <property type="match status" value="1"/>
</dbReference>
<dbReference type="Pfam" id="PF03006">
    <property type="entry name" value="HlyIII"/>
    <property type="match status" value="1"/>
</dbReference>
<evidence type="ECO:0000256" key="2">
    <source>
        <dbReference type="ARBA" id="ARBA00008488"/>
    </source>
</evidence>
<keyword evidence="4 8" id="KW-0812">Transmembrane</keyword>
<comment type="similarity">
    <text evidence="2">Belongs to the UPF0073 (Hly-III) family.</text>
</comment>
<evidence type="ECO:0000313" key="9">
    <source>
        <dbReference type="EMBL" id="VYT65186.1"/>
    </source>
</evidence>
<evidence type="ECO:0000256" key="6">
    <source>
        <dbReference type="ARBA" id="ARBA00023136"/>
    </source>
</evidence>
<dbReference type="InterPro" id="IPR005744">
    <property type="entry name" value="Hy-lIII"/>
</dbReference>
<feature type="transmembrane region" description="Helical" evidence="8">
    <location>
        <begin position="83"/>
        <end position="105"/>
    </location>
</feature>
<protein>
    <submittedName>
        <fullName evidence="9">Haemolysin-III related</fullName>
    </submittedName>
</protein>
<dbReference type="PANTHER" id="PTHR20855:SF3">
    <property type="entry name" value="LD03007P"/>
    <property type="match status" value="1"/>
</dbReference>
<feature type="binding site" evidence="7">
    <location>
        <position position="195"/>
    </location>
    <ligand>
        <name>Zn(2+)</name>
        <dbReference type="ChEBI" id="CHEBI:29105"/>
    </ligand>
</feature>
<accession>A0A6N2YH09</accession>
<keyword evidence="7" id="KW-0862">Zinc</keyword>
<name>A0A6N2YH09_9FIRM</name>
<keyword evidence="6 8" id="KW-0472">Membrane</keyword>
<feature type="transmembrane region" description="Helical" evidence="8">
    <location>
        <begin position="143"/>
        <end position="162"/>
    </location>
</feature>
<dbReference type="GO" id="GO:0046872">
    <property type="term" value="F:metal ion binding"/>
    <property type="evidence" value="ECO:0007669"/>
    <property type="project" value="UniProtKB-KW"/>
</dbReference>
<evidence type="ECO:0000256" key="5">
    <source>
        <dbReference type="ARBA" id="ARBA00022989"/>
    </source>
</evidence>
<keyword evidence="7" id="KW-0479">Metal-binding</keyword>
<keyword evidence="5 8" id="KW-1133">Transmembrane helix</keyword>
<gene>
    <name evidence="9" type="ORF">PGLFYP46_00090</name>
</gene>
<dbReference type="PANTHER" id="PTHR20855">
    <property type="entry name" value="ADIPOR/PROGESTIN RECEPTOR-RELATED"/>
    <property type="match status" value="1"/>
</dbReference>
<organism evidence="9">
    <name type="scientific">Peptoniphilus gorbachii</name>
    <dbReference type="NCBI Taxonomy" id="411567"/>
    <lineage>
        <taxon>Bacteria</taxon>
        <taxon>Bacillati</taxon>
        <taxon>Bacillota</taxon>
        <taxon>Tissierellia</taxon>
        <taxon>Tissierellales</taxon>
        <taxon>Peptoniphilaceae</taxon>
        <taxon>Peptoniphilus</taxon>
    </lineage>
</organism>
<feature type="transmembrane region" description="Helical" evidence="8">
    <location>
        <begin position="12"/>
        <end position="38"/>
    </location>
</feature>
<dbReference type="RefSeq" id="WP_156700018.1">
    <property type="nucleotide sequence ID" value="NZ_CACRUP010000001.1"/>
</dbReference>
<evidence type="ECO:0000256" key="4">
    <source>
        <dbReference type="ARBA" id="ARBA00022692"/>
    </source>
</evidence>
<evidence type="ECO:0000256" key="8">
    <source>
        <dbReference type="SAM" id="Phobius"/>
    </source>
</evidence>
<reference evidence="9" key="1">
    <citation type="submission" date="2019-11" db="EMBL/GenBank/DDBJ databases">
        <authorList>
            <person name="Feng L."/>
        </authorList>
    </citation>
    <scope>NUCLEOTIDE SEQUENCE</scope>
    <source>
        <strain evidence="9">PgorbachiiLFYP46</strain>
    </source>
</reference>
<dbReference type="EMBL" id="CACRUP010000001">
    <property type="protein sequence ID" value="VYT65186.1"/>
    <property type="molecule type" value="Genomic_DNA"/>
</dbReference>
<dbReference type="AlphaFoldDB" id="A0A6N2YH09"/>
<dbReference type="GO" id="GO:0140911">
    <property type="term" value="F:pore-forming activity"/>
    <property type="evidence" value="ECO:0007669"/>
    <property type="project" value="InterPro"/>
</dbReference>
<evidence type="ECO:0000256" key="3">
    <source>
        <dbReference type="ARBA" id="ARBA00022475"/>
    </source>
</evidence>
<feature type="transmembrane region" description="Helical" evidence="8">
    <location>
        <begin position="198"/>
        <end position="217"/>
    </location>
</feature>
<feature type="binding site" evidence="7">
    <location>
        <position position="70"/>
    </location>
    <ligand>
        <name>Zn(2+)</name>
        <dbReference type="ChEBI" id="CHEBI:29105"/>
    </ligand>
</feature>
<dbReference type="InterPro" id="IPR004254">
    <property type="entry name" value="AdipoR/HlyIII-related"/>
</dbReference>
<evidence type="ECO:0000256" key="1">
    <source>
        <dbReference type="ARBA" id="ARBA00004651"/>
    </source>
</evidence>
<proteinExistence type="inferred from homology"/>
<dbReference type="GO" id="GO:0005886">
    <property type="term" value="C:plasma membrane"/>
    <property type="evidence" value="ECO:0007669"/>
    <property type="project" value="UniProtKB-SubCell"/>
</dbReference>
<keyword evidence="3" id="KW-1003">Cell membrane</keyword>
<evidence type="ECO:0000256" key="7">
    <source>
        <dbReference type="PIRSR" id="PIRSR604254-1"/>
    </source>
</evidence>
<feature type="transmembrane region" description="Helical" evidence="8">
    <location>
        <begin position="50"/>
        <end position="71"/>
    </location>
</feature>
<sequence length="218" mass="24938">MAEKSKSKKEHILIEIANSISHGIGVILGIIFLLMLIIPSAKNGEVLKTIAFSIYGGCFIFMYLMSTIYHAIQHKGAKKILRIFDHVSIYYFIAGSFTPIILLLTKGKFRLFFIILIWAIAIFGTVFKIATYKDYDKLKTISVIIYIAMGWLSVFLIKPIVTNTTWKFMFLLVLGGVVYTAGTYFYKSKKFKGNHIIWHFFVLAASIIHFIAFYLYIS</sequence>